<evidence type="ECO:0000256" key="7">
    <source>
        <dbReference type="ARBA" id="ARBA00023136"/>
    </source>
</evidence>
<dbReference type="GO" id="GO:0055085">
    <property type="term" value="P:transmembrane transport"/>
    <property type="evidence" value="ECO:0007669"/>
    <property type="project" value="InterPro"/>
</dbReference>
<comment type="subcellular location">
    <subcellularLocation>
        <location evidence="1">Cell membrane</location>
        <topology evidence="1">Multi-pass membrane protein</topology>
    </subcellularLocation>
</comment>
<organism evidence="9 10">
    <name type="scientific">Snodgrassella alvi</name>
    <dbReference type="NCBI Taxonomy" id="1196083"/>
    <lineage>
        <taxon>Bacteria</taxon>
        <taxon>Pseudomonadati</taxon>
        <taxon>Pseudomonadota</taxon>
        <taxon>Betaproteobacteria</taxon>
        <taxon>Neisseriales</taxon>
        <taxon>Neisseriaceae</taxon>
        <taxon>Snodgrassella</taxon>
    </lineage>
</organism>
<evidence type="ECO:0000256" key="8">
    <source>
        <dbReference type="SAM" id="Phobius"/>
    </source>
</evidence>
<dbReference type="AlphaFoldDB" id="A0A2N9XYQ0"/>
<keyword evidence="3" id="KW-0813">Transport</keyword>
<dbReference type="Pfam" id="PF03547">
    <property type="entry name" value="Mem_trans"/>
    <property type="match status" value="1"/>
</dbReference>
<evidence type="ECO:0000256" key="4">
    <source>
        <dbReference type="ARBA" id="ARBA00022475"/>
    </source>
</evidence>
<feature type="transmembrane region" description="Helical" evidence="8">
    <location>
        <begin position="42"/>
        <end position="62"/>
    </location>
</feature>
<keyword evidence="5 8" id="KW-0812">Transmembrane</keyword>
<keyword evidence="6 8" id="KW-1133">Transmembrane helix</keyword>
<dbReference type="PANTHER" id="PTHR36838:SF1">
    <property type="entry name" value="SLR1864 PROTEIN"/>
    <property type="match status" value="1"/>
</dbReference>
<evidence type="ECO:0000256" key="5">
    <source>
        <dbReference type="ARBA" id="ARBA00022692"/>
    </source>
</evidence>
<feature type="transmembrane region" description="Helical" evidence="8">
    <location>
        <begin position="12"/>
        <end position="30"/>
    </location>
</feature>
<evidence type="ECO:0000256" key="2">
    <source>
        <dbReference type="ARBA" id="ARBA00010145"/>
    </source>
</evidence>
<accession>A0A2N9XYQ0</accession>
<sequence length="125" mass="13632">MVLLAVGMIGDSSIPVIMLILGMQLATLHIRQIEVAKISFALVIRLLISPLWAVLLVYFMPIDLMSKKVLIVLAAMPTAANTTLLSVQFNTRPQLVSTATFISTVLSLITLPVVLMLVQPPIMHL</sequence>
<dbReference type="InterPro" id="IPR038770">
    <property type="entry name" value="Na+/solute_symporter_sf"/>
</dbReference>
<feature type="transmembrane region" description="Helical" evidence="8">
    <location>
        <begin position="99"/>
        <end position="118"/>
    </location>
</feature>
<dbReference type="GO" id="GO:0005886">
    <property type="term" value="C:plasma membrane"/>
    <property type="evidence" value="ECO:0007669"/>
    <property type="project" value="UniProtKB-SubCell"/>
</dbReference>
<dbReference type="Proteomes" id="UP000229434">
    <property type="component" value="Unassembled WGS sequence"/>
</dbReference>
<comment type="caution">
    <text evidence="9">The sequence shown here is derived from an EMBL/GenBank/DDBJ whole genome shotgun (WGS) entry which is preliminary data.</text>
</comment>
<keyword evidence="4" id="KW-1003">Cell membrane</keyword>
<evidence type="ECO:0000256" key="1">
    <source>
        <dbReference type="ARBA" id="ARBA00004651"/>
    </source>
</evidence>
<dbReference type="Gene3D" id="1.20.1530.20">
    <property type="match status" value="1"/>
</dbReference>
<feature type="transmembrane region" description="Helical" evidence="8">
    <location>
        <begin position="68"/>
        <end position="87"/>
    </location>
</feature>
<evidence type="ECO:0000313" key="10">
    <source>
        <dbReference type="Proteomes" id="UP000229434"/>
    </source>
</evidence>
<name>A0A2N9XYQ0_9NEIS</name>
<evidence type="ECO:0008006" key="11">
    <source>
        <dbReference type="Google" id="ProtNLM"/>
    </source>
</evidence>
<keyword evidence="7 8" id="KW-0472">Membrane</keyword>
<protein>
    <recommendedName>
        <fullName evidence="11">Transporter</fullName>
    </recommendedName>
</protein>
<proteinExistence type="inferred from homology"/>
<dbReference type="EMBL" id="MEIS01000095">
    <property type="protein sequence ID" value="PIT55925.1"/>
    <property type="molecule type" value="Genomic_DNA"/>
</dbReference>
<evidence type="ECO:0000256" key="3">
    <source>
        <dbReference type="ARBA" id="ARBA00022448"/>
    </source>
</evidence>
<gene>
    <name evidence="9" type="ORF">BHC49_05640</name>
</gene>
<dbReference type="InterPro" id="IPR004776">
    <property type="entry name" value="Mem_transp_PIN-like"/>
</dbReference>
<reference evidence="9 10" key="1">
    <citation type="journal article" date="2017" name="MBio">
        <title>Type VI secretion-mediated competition in the bee gut microbiome.</title>
        <authorList>
            <person name="Steele M.I."/>
            <person name="Kwong W.K."/>
            <person name="Powell J.E."/>
            <person name="Whiteley M."/>
            <person name="Moran N.A."/>
        </authorList>
    </citation>
    <scope>NUCLEOTIDE SEQUENCE [LARGE SCALE GENOMIC DNA]</scope>
    <source>
        <strain evidence="9 10">Nev3CBA3</strain>
    </source>
</reference>
<dbReference type="PANTHER" id="PTHR36838">
    <property type="entry name" value="AUXIN EFFLUX CARRIER FAMILY PROTEIN"/>
    <property type="match status" value="1"/>
</dbReference>
<comment type="similarity">
    <text evidence="2">Belongs to the auxin efflux carrier (TC 2.A.69) family.</text>
</comment>
<evidence type="ECO:0000313" key="9">
    <source>
        <dbReference type="EMBL" id="PIT55925.1"/>
    </source>
</evidence>
<evidence type="ECO:0000256" key="6">
    <source>
        <dbReference type="ARBA" id="ARBA00022989"/>
    </source>
</evidence>